<feature type="transmembrane region" description="Helical" evidence="7">
    <location>
        <begin position="112"/>
        <end position="132"/>
    </location>
</feature>
<dbReference type="GO" id="GO:0015144">
    <property type="term" value="F:carbohydrate transmembrane transporter activity"/>
    <property type="evidence" value="ECO:0007669"/>
    <property type="project" value="InterPro"/>
</dbReference>
<keyword evidence="9" id="KW-1185">Reference proteome</keyword>
<dbReference type="Proteomes" id="UP001054889">
    <property type="component" value="Unassembled WGS sequence"/>
</dbReference>
<dbReference type="SUPFAM" id="SSF103473">
    <property type="entry name" value="MFS general substrate transporter"/>
    <property type="match status" value="1"/>
</dbReference>
<organism evidence="8 9">
    <name type="scientific">Eleusine coracana subsp. coracana</name>
    <dbReference type="NCBI Taxonomy" id="191504"/>
    <lineage>
        <taxon>Eukaryota</taxon>
        <taxon>Viridiplantae</taxon>
        <taxon>Streptophyta</taxon>
        <taxon>Embryophyta</taxon>
        <taxon>Tracheophyta</taxon>
        <taxon>Spermatophyta</taxon>
        <taxon>Magnoliopsida</taxon>
        <taxon>Liliopsida</taxon>
        <taxon>Poales</taxon>
        <taxon>Poaceae</taxon>
        <taxon>PACMAD clade</taxon>
        <taxon>Chloridoideae</taxon>
        <taxon>Cynodonteae</taxon>
        <taxon>Eleusininae</taxon>
        <taxon>Eleusine</taxon>
    </lineage>
</organism>
<comment type="subcellular location">
    <subcellularLocation>
        <location evidence="1">Membrane</location>
        <topology evidence="1">Multi-pass membrane protein</topology>
    </subcellularLocation>
</comment>
<dbReference type="EMBL" id="BQKI01000078">
    <property type="protein sequence ID" value="GJN25614.1"/>
    <property type="molecule type" value="Genomic_DNA"/>
</dbReference>
<feature type="transmembrane region" description="Helical" evidence="7">
    <location>
        <begin position="77"/>
        <end position="100"/>
    </location>
</feature>
<comment type="similarity">
    <text evidence="2">Belongs to the major facilitator superfamily. Sugar transporter (TC 2.A.1.1) family.</text>
</comment>
<dbReference type="GO" id="GO:0016020">
    <property type="term" value="C:membrane"/>
    <property type="evidence" value="ECO:0007669"/>
    <property type="project" value="UniProtKB-SubCell"/>
</dbReference>
<evidence type="ECO:0000313" key="9">
    <source>
        <dbReference type="Proteomes" id="UP001054889"/>
    </source>
</evidence>
<accession>A0AAV5EQK7</accession>
<evidence type="ECO:0000256" key="5">
    <source>
        <dbReference type="ARBA" id="ARBA00022989"/>
    </source>
</evidence>
<dbReference type="Pfam" id="PF00083">
    <property type="entry name" value="Sugar_tr"/>
    <property type="match status" value="2"/>
</dbReference>
<dbReference type="AlphaFoldDB" id="A0AAV5EQK7"/>
<reference evidence="8" key="2">
    <citation type="submission" date="2021-12" db="EMBL/GenBank/DDBJ databases">
        <title>Resequencing data analysis of finger millet.</title>
        <authorList>
            <person name="Hatakeyama M."/>
            <person name="Aluri S."/>
            <person name="Balachadran M.T."/>
            <person name="Sivarajan S.R."/>
            <person name="Poveda L."/>
            <person name="Shimizu-Inatsugi R."/>
            <person name="Schlapbach R."/>
            <person name="Sreeman S.M."/>
            <person name="Shimizu K.K."/>
        </authorList>
    </citation>
    <scope>NUCLEOTIDE SEQUENCE</scope>
</reference>
<feature type="transmembrane region" description="Helical" evidence="7">
    <location>
        <begin position="53"/>
        <end position="71"/>
    </location>
</feature>
<keyword evidence="5 7" id="KW-1133">Transmembrane helix</keyword>
<reference evidence="8" key="1">
    <citation type="journal article" date="2018" name="DNA Res.">
        <title>Multiple hybrid de novo genome assembly of finger millet, an orphan allotetraploid crop.</title>
        <authorList>
            <person name="Hatakeyama M."/>
            <person name="Aluri S."/>
            <person name="Balachadran M.T."/>
            <person name="Sivarajan S.R."/>
            <person name="Patrignani A."/>
            <person name="Gruter S."/>
            <person name="Poveda L."/>
            <person name="Shimizu-Inatsugi R."/>
            <person name="Baeten J."/>
            <person name="Francoijs K.J."/>
            <person name="Nataraja K.N."/>
            <person name="Reddy Y.A.N."/>
            <person name="Phadnis S."/>
            <person name="Ravikumar R.L."/>
            <person name="Schlapbach R."/>
            <person name="Sreeman S.M."/>
            <person name="Shimizu K.K."/>
        </authorList>
    </citation>
    <scope>NUCLEOTIDE SEQUENCE</scope>
</reference>
<protein>
    <recommendedName>
        <fullName evidence="10">Major facilitator superfamily (MFS) profile domain-containing protein</fullName>
    </recommendedName>
</protein>
<evidence type="ECO:0000313" key="8">
    <source>
        <dbReference type="EMBL" id="GJN25614.1"/>
    </source>
</evidence>
<dbReference type="PROSITE" id="PS00216">
    <property type="entry name" value="SUGAR_TRANSPORT_1"/>
    <property type="match status" value="1"/>
</dbReference>
<dbReference type="InterPro" id="IPR045262">
    <property type="entry name" value="STP/PLT_plant"/>
</dbReference>
<gene>
    <name evidence="8" type="primary">gb13462</name>
    <name evidence="8" type="ORF">PR202_gb13462</name>
</gene>
<keyword evidence="6 7" id="KW-0472">Membrane</keyword>
<proteinExistence type="inferred from homology"/>
<dbReference type="PANTHER" id="PTHR23500">
    <property type="entry name" value="SOLUTE CARRIER FAMILY 2, FACILITATED GLUCOSE TRANSPORTER"/>
    <property type="match status" value="1"/>
</dbReference>
<keyword evidence="3" id="KW-0813">Transport</keyword>
<evidence type="ECO:0000256" key="3">
    <source>
        <dbReference type="ARBA" id="ARBA00022448"/>
    </source>
</evidence>
<comment type="caution">
    <text evidence="8">The sequence shown here is derived from an EMBL/GenBank/DDBJ whole genome shotgun (WGS) entry which is preliminary data.</text>
</comment>
<sequence length="153" mass="15827">MEIVVLYSPLIFNRAGMASTAAILRATVAVGVVKTCFVLVAAVLSDRLGRRPLLLFSTAVTLTSIAIALSIHATSAAVTISVLAFVAAFSVGLGPLVSTYNAERTGSPCPGAFFLLYAGAAVVACVFVYALVPETKGRSLENIDVLFAADDQS</sequence>
<keyword evidence="4 7" id="KW-0812">Transmembrane</keyword>
<dbReference type="PANTHER" id="PTHR23500:SF17">
    <property type="entry name" value="POLYOL TRANSPORTER 2-RELATED"/>
    <property type="match status" value="1"/>
</dbReference>
<dbReference type="InterPro" id="IPR005829">
    <property type="entry name" value="Sugar_transporter_CS"/>
</dbReference>
<evidence type="ECO:0000256" key="7">
    <source>
        <dbReference type="SAM" id="Phobius"/>
    </source>
</evidence>
<evidence type="ECO:0008006" key="10">
    <source>
        <dbReference type="Google" id="ProtNLM"/>
    </source>
</evidence>
<dbReference type="InterPro" id="IPR005828">
    <property type="entry name" value="MFS_sugar_transport-like"/>
</dbReference>
<evidence type="ECO:0000256" key="6">
    <source>
        <dbReference type="ARBA" id="ARBA00023136"/>
    </source>
</evidence>
<evidence type="ECO:0000256" key="1">
    <source>
        <dbReference type="ARBA" id="ARBA00004141"/>
    </source>
</evidence>
<evidence type="ECO:0000256" key="2">
    <source>
        <dbReference type="ARBA" id="ARBA00010992"/>
    </source>
</evidence>
<dbReference type="InterPro" id="IPR036259">
    <property type="entry name" value="MFS_trans_sf"/>
</dbReference>
<dbReference type="Gene3D" id="1.20.1250.20">
    <property type="entry name" value="MFS general substrate transporter like domains"/>
    <property type="match status" value="2"/>
</dbReference>
<name>A0AAV5EQK7_ELECO</name>
<evidence type="ECO:0000256" key="4">
    <source>
        <dbReference type="ARBA" id="ARBA00022692"/>
    </source>
</evidence>
<feature type="transmembrane region" description="Helical" evidence="7">
    <location>
        <begin position="22"/>
        <end position="44"/>
    </location>
</feature>